<dbReference type="Proteomes" id="UP000199086">
    <property type="component" value="Unassembled WGS sequence"/>
</dbReference>
<dbReference type="Pfam" id="PF16951">
    <property type="entry name" value="MaAIMP_sms"/>
    <property type="match status" value="1"/>
</dbReference>
<name>A0A1G6H8H0_9ACTN</name>
<dbReference type="RefSeq" id="WP_139283229.1">
    <property type="nucleotide sequence ID" value="NZ_FMYF01000007.1"/>
</dbReference>
<proteinExistence type="predicted"/>
<sequence length="35" mass="3732">MSTTATIMMVISMIAVWGSLLASVAWAATHPEKPE</sequence>
<reference evidence="1 2" key="1">
    <citation type="submission" date="2016-06" db="EMBL/GenBank/DDBJ databases">
        <authorList>
            <person name="Olsen C.W."/>
            <person name="Carey S."/>
            <person name="Hinshaw L."/>
            <person name="Karasin A.I."/>
        </authorList>
    </citation>
    <scope>NUCLEOTIDE SEQUENCE [LARGE SCALE GENOMIC DNA]</scope>
    <source>
        <strain evidence="1 2">LZ-22</strain>
    </source>
</reference>
<gene>
    <name evidence="1" type="ORF">GA0111570_107107</name>
</gene>
<evidence type="ECO:0000313" key="1">
    <source>
        <dbReference type="EMBL" id="SDB90388.1"/>
    </source>
</evidence>
<dbReference type="STRING" id="1577474.GA0111570_107107"/>
<dbReference type="InterPro" id="IPR031596">
    <property type="entry name" value="MaAIMP_sms"/>
</dbReference>
<keyword evidence="2" id="KW-1185">Reference proteome</keyword>
<dbReference type="NCBIfam" id="NF033493">
    <property type="entry name" value="MetS_like_NSS"/>
    <property type="match status" value="1"/>
</dbReference>
<evidence type="ECO:0000313" key="2">
    <source>
        <dbReference type="Proteomes" id="UP000199086"/>
    </source>
</evidence>
<protein>
    <submittedName>
        <fullName evidence="1">Putative methionine and alanine importer, small subunit</fullName>
    </submittedName>
</protein>
<dbReference type="OrthoDB" id="6712920at2"/>
<accession>A0A1G6H8H0</accession>
<dbReference type="EMBL" id="FMYF01000007">
    <property type="protein sequence ID" value="SDB90388.1"/>
    <property type="molecule type" value="Genomic_DNA"/>
</dbReference>
<dbReference type="AlphaFoldDB" id="A0A1G6H8H0"/>
<organism evidence="1 2">
    <name type="scientific">Raineyella antarctica</name>
    <dbReference type="NCBI Taxonomy" id="1577474"/>
    <lineage>
        <taxon>Bacteria</taxon>
        <taxon>Bacillati</taxon>
        <taxon>Actinomycetota</taxon>
        <taxon>Actinomycetes</taxon>
        <taxon>Propionibacteriales</taxon>
        <taxon>Propionibacteriaceae</taxon>
        <taxon>Raineyella</taxon>
    </lineage>
</organism>